<sequence>MKLYCDNEATISIADNLVQHDRTKHVEINWLVMKEKLEASVICLSFIPTMQWIADILIKGLLRSHFEHLINDMIDIYALGHD</sequence>
<dbReference type="CDD" id="cd09272">
    <property type="entry name" value="RNase_HI_RT_Ty1"/>
    <property type="match status" value="1"/>
</dbReference>
<protein>
    <submittedName>
        <fullName evidence="1">Copia protein</fullName>
    </submittedName>
</protein>
<gene>
    <name evidence="1" type="primary">GIP_188</name>
    <name evidence="1" type="ORF">CK203_075375</name>
</gene>
<proteinExistence type="predicted"/>
<name>A0A438BXG6_VITVI</name>
<evidence type="ECO:0000313" key="1">
    <source>
        <dbReference type="EMBL" id="RVW15679.1"/>
    </source>
</evidence>
<dbReference type="AlphaFoldDB" id="A0A438BXG6"/>
<organism evidence="1 2">
    <name type="scientific">Vitis vinifera</name>
    <name type="common">Grape</name>
    <dbReference type="NCBI Taxonomy" id="29760"/>
    <lineage>
        <taxon>Eukaryota</taxon>
        <taxon>Viridiplantae</taxon>
        <taxon>Streptophyta</taxon>
        <taxon>Embryophyta</taxon>
        <taxon>Tracheophyta</taxon>
        <taxon>Spermatophyta</taxon>
        <taxon>Magnoliopsida</taxon>
        <taxon>eudicotyledons</taxon>
        <taxon>Gunneridae</taxon>
        <taxon>Pentapetalae</taxon>
        <taxon>rosids</taxon>
        <taxon>Vitales</taxon>
        <taxon>Vitaceae</taxon>
        <taxon>Viteae</taxon>
        <taxon>Vitis</taxon>
    </lineage>
</organism>
<evidence type="ECO:0000313" key="2">
    <source>
        <dbReference type="Proteomes" id="UP000288805"/>
    </source>
</evidence>
<comment type="caution">
    <text evidence="1">The sequence shown here is derived from an EMBL/GenBank/DDBJ whole genome shotgun (WGS) entry which is preliminary data.</text>
</comment>
<dbReference type="Proteomes" id="UP000288805">
    <property type="component" value="Unassembled WGS sequence"/>
</dbReference>
<reference evidence="1 2" key="1">
    <citation type="journal article" date="2018" name="PLoS Genet.">
        <title>Population sequencing reveals clonal diversity and ancestral inbreeding in the grapevine cultivar Chardonnay.</title>
        <authorList>
            <person name="Roach M.J."/>
            <person name="Johnson D.L."/>
            <person name="Bohlmann J."/>
            <person name="van Vuuren H.J."/>
            <person name="Jones S.J."/>
            <person name="Pretorius I.S."/>
            <person name="Schmidt S.A."/>
            <person name="Borneman A.R."/>
        </authorList>
    </citation>
    <scope>NUCLEOTIDE SEQUENCE [LARGE SCALE GENOMIC DNA]</scope>
    <source>
        <strain evidence="2">cv. Chardonnay</strain>
        <tissue evidence="1">Leaf</tissue>
    </source>
</reference>
<accession>A0A438BXG6</accession>
<dbReference type="EMBL" id="QGNW01002597">
    <property type="protein sequence ID" value="RVW15679.1"/>
    <property type="molecule type" value="Genomic_DNA"/>
</dbReference>